<protein>
    <submittedName>
        <fullName evidence="2">Uncharacterized protein</fullName>
    </submittedName>
</protein>
<feature type="region of interest" description="Disordered" evidence="1">
    <location>
        <begin position="1"/>
        <end position="21"/>
    </location>
</feature>
<accession>A0A392PTY7</accession>
<evidence type="ECO:0000313" key="2">
    <source>
        <dbReference type="EMBL" id="MCI15553.1"/>
    </source>
</evidence>
<organism evidence="2 3">
    <name type="scientific">Trifolium medium</name>
    <dbReference type="NCBI Taxonomy" id="97028"/>
    <lineage>
        <taxon>Eukaryota</taxon>
        <taxon>Viridiplantae</taxon>
        <taxon>Streptophyta</taxon>
        <taxon>Embryophyta</taxon>
        <taxon>Tracheophyta</taxon>
        <taxon>Spermatophyta</taxon>
        <taxon>Magnoliopsida</taxon>
        <taxon>eudicotyledons</taxon>
        <taxon>Gunneridae</taxon>
        <taxon>Pentapetalae</taxon>
        <taxon>rosids</taxon>
        <taxon>fabids</taxon>
        <taxon>Fabales</taxon>
        <taxon>Fabaceae</taxon>
        <taxon>Papilionoideae</taxon>
        <taxon>50 kb inversion clade</taxon>
        <taxon>NPAAA clade</taxon>
        <taxon>Hologalegina</taxon>
        <taxon>IRL clade</taxon>
        <taxon>Trifolieae</taxon>
        <taxon>Trifolium</taxon>
    </lineage>
</organism>
<proteinExistence type="predicted"/>
<reference evidence="2 3" key="1">
    <citation type="journal article" date="2018" name="Front. Plant Sci.">
        <title>Red Clover (Trifolium pratense) and Zigzag Clover (T. medium) - A Picture of Genomic Similarities and Differences.</title>
        <authorList>
            <person name="Dluhosova J."/>
            <person name="Istvanek J."/>
            <person name="Nedelnik J."/>
            <person name="Repkova J."/>
        </authorList>
    </citation>
    <scope>NUCLEOTIDE SEQUENCE [LARGE SCALE GENOMIC DNA]</scope>
    <source>
        <strain evidence="3">cv. 10/8</strain>
        <tissue evidence="2">Leaf</tissue>
    </source>
</reference>
<dbReference type="Proteomes" id="UP000265520">
    <property type="component" value="Unassembled WGS sequence"/>
</dbReference>
<keyword evidence="3" id="KW-1185">Reference proteome</keyword>
<feature type="non-terminal residue" evidence="2">
    <location>
        <position position="83"/>
    </location>
</feature>
<sequence length="83" mass="8977">MAKAVMSTEMQDETAKTVVSTELENETAEAVMTTELQDEMAEAVMSTEAGLSIMPHETLLANLRSEADKAHTELVEAKGAIHK</sequence>
<name>A0A392PTY7_9FABA</name>
<evidence type="ECO:0000313" key="3">
    <source>
        <dbReference type="Proteomes" id="UP000265520"/>
    </source>
</evidence>
<dbReference type="EMBL" id="LXQA010096958">
    <property type="protein sequence ID" value="MCI15553.1"/>
    <property type="molecule type" value="Genomic_DNA"/>
</dbReference>
<dbReference type="AlphaFoldDB" id="A0A392PTY7"/>
<evidence type="ECO:0000256" key="1">
    <source>
        <dbReference type="SAM" id="MobiDB-lite"/>
    </source>
</evidence>
<comment type="caution">
    <text evidence="2">The sequence shown here is derived from an EMBL/GenBank/DDBJ whole genome shotgun (WGS) entry which is preliminary data.</text>
</comment>